<feature type="compositionally biased region" description="Acidic residues" evidence="2">
    <location>
        <begin position="1"/>
        <end position="10"/>
    </location>
</feature>
<organism evidence="3">
    <name type="scientific">uncultured Thermoleophilia bacterium</name>
    <dbReference type="NCBI Taxonomy" id="1497501"/>
    <lineage>
        <taxon>Bacteria</taxon>
        <taxon>Bacillati</taxon>
        <taxon>Actinomycetota</taxon>
        <taxon>Thermoleophilia</taxon>
        <taxon>environmental samples</taxon>
    </lineage>
</organism>
<evidence type="ECO:0000256" key="2">
    <source>
        <dbReference type="SAM" id="MobiDB-lite"/>
    </source>
</evidence>
<feature type="compositionally biased region" description="Basic and acidic residues" evidence="2">
    <location>
        <begin position="13"/>
        <end position="23"/>
    </location>
</feature>
<name>A0A6J4TKB4_9ACTN</name>
<feature type="region of interest" description="Disordered" evidence="2">
    <location>
        <begin position="1"/>
        <end position="23"/>
    </location>
</feature>
<feature type="compositionally biased region" description="Low complexity" evidence="2">
    <location>
        <begin position="81"/>
        <end position="94"/>
    </location>
</feature>
<dbReference type="EMBL" id="CADCWC010000096">
    <property type="protein sequence ID" value="CAA9525832.1"/>
    <property type="molecule type" value="Genomic_DNA"/>
</dbReference>
<protein>
    <submittedName>
        <fullName evidence="3">Uncharacterized protein</fullName>
    </submittedName>
</protein>
<feature type="coiled-coil region" evidence="1">
    <location>
        <begin position="108"/>
        <end position="142"/>
    </location>
</feature>
<evidence type="ECO:0000313" key="3">
    <source>
        <dbReference type="EMBL" id="CAA9525832.1"/>
    </source>
</evidence>
<accession>A0A6J4TKB4</accession>
<gene>
    <name evidence="3" type="ORF">AVDCRST_MAG79-507</name>
</gene>
<reference evidence="3" key="1">
    <citation type="submission" date="2020-02" db="EMBL/GenBank/DDBJ databases">
        <authorList>
            <person name="Meier V. D."/>
        </authorList>
    </citation>
    <scope>NUCLEOTIDE SEQUENCE</scope>
    <source>
        <strain evidence="3">AVDCRST_MAG79</strain>
    </source>
</reference>
<keyword evidence="1" id="KW-0175">Coiled coil</keyword>
<feature type="region of interest" description="Disordered" evidence="2">
    <location>
        <begin position="64"/>
        <end position="104"/>
    </location>
</feature>
<proteinExistence type="predicted"/>
<sequence>MTDQQVEDGAEATGRRGEIGRQTYERVRALLDGGMSRSDAFSQVGEETGRKAGTVATAFYRIAREQPDGGGVRQRPRRGRAATAGSGTRTARQRSAGGTPSASVDRLVADAHRTIDQLATQLRELDGEVRQLRDQATRYDRIRRMMSE</sequence>
<dbReference type="AlphaFoldDB" id="A0A6J4TKB4"/>
<evidence type="ECO:0000256" key="1">
    <source>
        <dbReference type="SAM" id="Coils"/>
    </source>
</evidence>